<gene>
    <name evidence="1" type="ORF">IHE45_07G053500</name>
</gene>
<dbReference type="EMBL" id="CM037017">
    <property type="protein sequence ID" value="KAH7676995.1"/>
    <property type="molecule type" value="Genomic_DNA"/>
</dbReference>
<accession>A0ACB7VR34</accession>
<proteinExistence type="predicted"/>
<evidence type="ECO:0000313" key="1">
    <source>
        <dbReference type="EMBL" id="KAH7676995.1"/>
    </source>
</evidence>
<sequence length="329" mass="34812">MEVKRRTARLLVDRLQSVRDEEVLADIRLMSKHDAEMRTLLADAGVTPHLVRLLSSTVSVSISPDSIENATASLLNLSISCPEALMSTPGLLDALSAALLPPTPPTASQHAAATLFSLLSVESFRPIIGSKRSIVSALIELVRSPKSRTRSIKDAVKALFGISLYPMNRAMMVEIGVVSVLFSLVVKDGRTGIVEDATAVIAQVAGCVESLEAFRKVAGVRVLVDLVDLGTGASERSRENAASALLNLVMSGGESAVGDIAEVEIAEEVVRELAEKGSLRAKTKAGPLLKAMNSGRRDQWSSCPRMFEDLDSPAGGGDPTLPPSSAVSF</sequence>
<keyword evidence="2" id="KW-1185">Reference proteome</keyword>
<protein>
    <submittedName>
        <fullName evidence="1">Armadillo-like helical-containing protein</fullName>
    </submittedName>
</protein>
<name>A0ACB7VR34_DIOAL</name>
<reference evidence="2" key="1">
    <citation type="journal article" date="2022" name="Nat. Commun.">
        <title>Chromosome evolution and the genetic basis of agronomically important traits in greater yam.</title>
        <authorList>
            <person name="Bredeson J.V."/>
            <person name="Lyons J.B."/>
            <person name="Oniyinde I.O."/>
            <person name="Okereke N.R."/>
            <person name="Kolade O."/>
            <person name="Nnabue I."/>
            <person name="Nwadili C.O."/>
            <person name="Hribova E."/>
            <person name="Parker M."/>
            <person name="Nwogha J."/>
            <person name="Shu S."/>
            <person name="Carlson J."/>
            <person name="Kariba R."/>
            <person name="Muthemba S."/>
            <person name="Knop K."/>
            <person name="Barton G.J."/>
            <person name="Sherwood A.V."/>
            <person name="Lopez-Montes A."/>
            <person name="Asiedu R."/>
            <person name="Jamnadass R."/>
            <person name="Muchugi A."/>
            <person name="Goodstein D."/>
            <person name="Egesi C.N."/>
            <person name="Featherston J."/>
            <person name="Asfaw A."/>
            <person name="Simpson G.G."/>
            <person name="Dolezel J."/>
            <person name="Hendre P.S."/>
            <person name="Van Deynze A."/>
            <person name="Kumar P.L."/>
            <person name="Obidiegwu J.E."/>
            <person name="Bhattacharjee R."/>
            <person name="Rokhsar D.S."/>
        </authorList>
    </citation>
    <scope>NUCLEOTIDE SEQUENCE [LARGE SCALE GENOMIC DNA]</scope>
    <source>
        <strain evidence="2">cv. TDa95/00328</strain>
    </source>
</reference>
<dbReference type="Proteomes" id="UP000827976">
    <property type="component" value="Chromosome 7"/>
</dbReference>
<comment type="caution">
    <text evidence="1">The sequence shown here is derived from an EMBL/GenBank/DDBJ whole genome shotgun (WGS) entry which is preliminary data.</text>
</comment>
<organism evidence="1 2">
    <name type="scientific">Dioscorea alata</name>
    <name type="common">Purple yam</name>
    <dbReference type="NCBI Taxonomy" id="55571"/>
    <lineage>
        <taxon>Eukaryota</taxon>
        <taxon>Viridiplantae</taxon>
        <taxon>Streptophyta</taxon>
        <taxon>Embryophyta</taxon>
        <taxon>Tracheophyta</taxon>
        <taxon>Spermatophyta</taxon>
        <taxon>Magnoliopsida</taxon>
        <taxon>Liliopsida</taxon>
        <taxon>Dioscoreales</taxon>
        <taxon>Dioscoreaceae</taxon>
        <taxon>Dioscorea</taxon>
    </lineage>
</organism>
<evidence type="ECO:0000313" key="2">
    <source>
        <dbReference type="Proteomes" id="UP000827976"/>
    </source>
</evidence>